<feature type="compositionally biased region" description="Polar residues" evidence="1">
    <location>
        <begin position="1456"/>
        <end position="1469"/>
    </location>
</feature>
<evidence type="ECO:0000313" key="2">
    <source>
        <dbReference type="EnsemblMetazoa" id="XP_014246892.1"/>
    </source>
</evidence>
<feature type="region of interest" description="Disordered" evidence="1">
    <location>
        <begin position="751"/>
        <end position="773"/>
    </location>
</feature>
<feature type="compositionally biased region" description="Polar residues" evidence="1">
    <location>
        <begin position="1320"/>
        <end position="1333"/>
    </location>
</feature>
<organism evidence="2 3">
    <name type="scientific">Cimex lectularius</name>
    <name type="common">Bed bug</name>
    <name type="synonym">Acanthia lectularia</name>
    <dbReference type="NCBI Taxonomy" id="79782"/>
    <lineage>
        <taxon>Eukaryota</taxon>
        <taxon>Metazoa</taxon>
        <taxon>Ecdysozoa</taxon>
        <taxon>Arthropoda</taxon>
        <taxon>Hexapoda</taxon>
        <taxon>Insecta</taxon>
        <taxon>Pterygota</taxon>
        <taxon>Neoptera</taxon>
        <taxon>Paraneoptera</taxon>
        <taxon>Hemiptera</taxon>
        <taxon>Heteroptera</taxon>
        <taxon>Panheteroptera</taxon>
        <taxon>Cimicomorpha</taxon>
        <taxon>Cimicidae</taxon>
        <taxon>Cimex</taxon>
    </lineage>
</organism>
<feature type="region of interest" description="Disordered" evidence="1">
    <location>
        <begin position="1178"/>
        <end position="1197"/>
    </location>
</feature>
<dbReference type="RefSeq" id="XP_014246892.1">
    <property type="nucleotide sequence ID" value="XM_014391406.2"/>
</dbReference>
<feature type="compositionally biased region" description="Basic and acidic residues" evidence="1">
    <location>
        <begin position="603"/>
        <end position="616"/>
    </location>
</feature>
<evidence type="ECO:0000256" key="1">
    <source>
        <dbReference type="SAM" id="MobiDB-lite"/>
    </source>
</evidence>
<feature type="compositionally biased region" description="Polar residues" evidence="1">
    <location>
        <begin position="1301"/>
        <end position="1311"/>
    </location>
</feature>
<feature type="region of interest" description="Disordered" evidence="1">
    <location>
        <begin position="1113"/>
        <end position="1137"/>
    </location>
</feature>
<feature type="compositionally biased region" description="Basic and acidic residues" evidence="1">
    <location>
        <begin position="1290"/>
        <end position="1299"/>
    </location>
</feature>
<feature type="region of interest" description="Disordered" evidence="1">
    <location>
        <begin position="1284"/>
        <end position="1388"/>
    </location>
</feature>
<evidence type="ECO:0000313" key="3">
    <source>
        <dbReference type="Proteomes" id="UP000494040"/>
    </source>
</evidence>
<dbReference type="GeneID" id="106665169"/>
<feature type="region of interest" description="Disordered" evidence="1">
    <location>
        <begin position="1456"/>
        <end position="1505"/>
    </location>
</feature>
<accession>A0A8I6RRM8</accession>
<sequence length="1572" mass="178079">MITCEKFCQFEINHLFEIESTVSINHLWAIIIFICTRRYIKNITLMGSKNSVLKNNNTPSGKNEGNTIQHVFKKGYPVSSPNIPEKPFVPNCKVNEKSHENVGSFSEKSFHIKDSNVSNINLKDCGNLVSEVGFGGDIINMKKPTKKHGSKSRSQISATNKGNVHISKPSINNPQKVLANNGDTTGNKYGTEEEKEPPSCNTDSSDLEADELDDELYYLIFGEHFNSCQHPKTECLPLSLSEEILNYIDKNQRFVNDDECGFVKKCFMENKFGKSNNRMINRTDVLDKACSTNPASDIIRPNSLNVAFIKGMIYRRELYGPPIEQVGQAGPSQPQVPFGTQEYVITKRYNYGRDDPQTSMPGNRNFGCSCAGSCNNDFGMRLPPTTNQLSLFDQSPMEDHSSKNAVKLEDVTEKKIFKLNQSNKTSNKKVSGKKRSLVKKVISKKGIGKKTTTALKPKPLASQKGTERNIKRKQFTKNATSAKKPTKKTKNYSRAKNVVSDKSVDDELPSTSNNLCGCKCEWPWGNDFGQCPPCPPNHLSLFKQRFMKEENCKNIIAREKQNEADDEKKNFDSVKGYKKKSSRTMIEEPSRIDDEVVNLEQLDKVSKKKADREKKPATAMSESRASKKKKSSKTTRKQGEIDENAFIKFKKKSRKSKESSPSKIEDDELRSMSKSSLKTKVKPVSIPNNNVVDLINKNDYGKSEKEGISNRVGATKTDDLKYDILFRDDGNIKVKVEKFISGKSRVFTYNSGNDCEEKSKEEKTNQTLPPQQNTKISEIADSQKPAKKLNLQVTIPKSLFKQKNITKVRSIDNSIKKSSLGLSNSSAVSNDSSLLHPKATTTLNKPAFVHPSALAAHTDKDDAANKRDQRRKDTNISFEEHVKPHHDSEVRKLSPSMFYESLHPILEEYHSRDVGPHEDPNYTAEVHTEKCVVEGNKIECLTSIPHVRAVFEIPGTHAKKTETYIATPKIAPSQNDIHVDVGLDRVGPKFLEQMGHKGVPYGSIKSNENVLVKGDSHNFVPKPDHMEDEHYKRPLKVLQYRPSLHSVESSQMNTVFTEKKDQLNEPNKLNSKLYDANKLYEIQECLSKMKLELRNDCPCLASSYEVTRKNIDKDSKRKNGSKEWYTESDSGSDKKKGDLHKLATEMLENKQNQSKKNISIIENEEGKKYLEDRDPNLKQKYFSGSKQPHDDSLDSENIKRKKYVQSINDKSKLRESNVANSKSLKKPSLDQNKPNDYVTFKNASNGIKDADGKKKLKFRKRQPTGIFFQELNLLKRSILDDDSVSTTNEENSRRYKRSELSGVNKNGSYGTRINRKISKGRSTMNHPKSTVTDIKSFGKKTSGKKKPRKDERVAESDSTSDDDEHILSFRKRQPAGVYHQGRNLRKGATSYNDSRKYKAKTIKDINEGYSSTSRLNTRKKKEYSNTTFEKEIPRYSSRVQRKTERKKFSKFLDMSNADTLNSSDSTTGSRKLAKVGRLKKGKTAESKLRTPSARPRKMSQEKNRSNGVTVDKLWADHRLEKSILTERFNQTKRILNSKCPSPDMAMKCCCSPVCPPKVLICQYRCPSSYRPP</sequence>
<feature type="compositionally biased region" description="Basic residues" evidence="1">
    <location>
        <begin position="1337"/>
        <end position="1347"/>
    </location>
</feature>
<feature type="compositionally biased region" description="Polar residues" evidence="1">
    <location>
        <begin position="152"/>
        <end position="162"/>
    </location>
</feature>
<proteinExistence type="predicted"/>
<feature type="region of interest" description="Disordered" evidence="1">
    <location>
        <begin position="140"/>
        <end position="206"/>
    </location>
</feature>
<keyword evidence="3" id="KW-1185">Reference proteome</keyword>
<reference evidence="2" key="1">
    <citation type="submission" date="2022-01" db="UniProtKB">
        <authorList>
            <consortium name="EnsemblMetazoa"/>
        </authorList>
    </citation>
    <scope>IDENTIFICATION</scope>
</reference>
<dbReference type="KEGG" id="clec:106665169"/>
<dbReference type="EnsemblMetazoa" id="XM_014391406.2">
    <property type="protein sequence ID" value="XP_014246892.1"/>
    <property type="gene ID" value="LOC106665169"/>
</dbReference>
<feature type="region of interest" description="Disordered" evidence="1">
    <location>
        <begin position="603"/>
        <end position="686"/>
    </location>
</feature>
<feature type="region of interest" description="Disordered" evidence="1">
    <location>
        <begin position="454"/>
        <end position="494"/>
    </location>
</feature>
<feature type="region of interest" description="Disordered" evidence="1">
    <location>
        <begin position="854"/>
        <end position="889"/>
    </location>
</feature>
<feature type="compositionally biased region" description="Basic and acidic residues" evidence="1">
    <location>
        <begin position="755"/>
        <end position="764"/>
    </location>
</feature>
<dbReference type="Proteomes" id="UP000494040">
    <property type="component" value="Unassembled WGS sequence"/>
</dbReference>
<feature type="compositionally biased region" description="Basic residues" evidence="1">
    <location>
        <begin position="484"/>
        <end position="493"/>
    </location>
</feature>
<feature type="region of interest" description="Disordered" evidence="1">
    <location>
        <begin position="561"/>
        <end position="589"/>
    </location>
</feature>
<feature type="compositionally biased region" description="Basic and acidic residues" evidence="1">
    <location>
        <begin position="857"/>
        <end position="889"/>
    </location>
</feature>
<feature type="compositionally biased region" description="Basic and acidic residues" evidence="1">
    <location>
        <begin position="561"/>
        <end position="572"/>
    </location>
</feature>
<feature type="compositionally biased region" description="Basic and acidic residues" evidence="1">
    <location>
        <begin position="1187"/>
        <end position="1197"/>
    </location>
</feature>
<feature type="compositionally biased region" description="Basic residues" evidence="1">
    <location>
        <begin position="626"/>
        <end position="636"/>
    </location>
</feature>
<feature type="region of interest" description="Disordered" evidence="1">
    <location>
        <begin position="1213"/>
        <end position="1235"/>
    </location>
</feature>
<name>A0A8I6RRM8_CIMLE</name>
<protein>
    <submittedName>
        <fullName evidence="2">Uncharacterized protein</fullName>
    </submittedName>
</protein>
<feature type="compositionally biased region" description="Basic residues" evidence="1">
    <location>
        <begin position="1471"/>
        <end position="1481"/>
    </location>
</feature>